<dbReference type="AlphaFoldDB" id="U2CW79"/>
<evidence type="ECO:0000313" key="1">
    <source>
        <dbReference type="EMBL" id="ERI88805.1"/>
    </source>
</evidence>
<proteinExistence type="predicted"/>
<dbReference type="GO" id="GO:0005829">
    <property type="term" value="C:cytosol"/>
    <property type="evidence" value="ECO:0007669"/>
    <property type="project" value="TreeGrafter"/>
</dbReference>
<name>U2CW79_9BACE</name>
<dbReference type="InterPro" id="IPR052341">
    <property type="entry name" value="LOG_family_nucleotidases"/>
</dbReference>
<organism evidence="1 2">
    <name type="scientific">Bacteroides pyogenes F0041</name>
    <dbReference type="NCBI Taxonomy" id="1321819"/>
    <lineage>
        <taxon>Bacteria</taxon>
        <taxon>Pseudomonadati</taxon>
        <taxon>Bacteroidota</taxon>
        <taxon>Bacteroidia</taxon>
        <taxon>Bacteroidales</taxon>
        <taxon>Bacteroidaceae</taxon>
        <taxon>Bacteroides</taxon>
    </lineage>
</organism>
<sequence>MELLETTEDLLALMQRERIDSVAVQGINLRPFETEIMEIKWKDCLFLGCEMSGKLTCYLQNGNYVFPHLNVPFKTYPRTLYSGALLYEGYDKKNPESYGNCYDKRVYDYYIESGRQMSIKDSLAQVLHDHSITENLNAFLLPYSGHRIVAIMGGHALSRTDKMYRQVAVLSRSLTTMGYLMLSGGGPGAMEATHLGAWMAGRPDEEMDEALQILSAAPLFNDKGWLETAFEVMERFPSPKYDSLGIPTWHYGHELATPFATYIAKYFANSIREEGLLALAKGGIIYSPGSAGTMQEIFQDLAQNHYVSYEMSSPMIFLDKRYWTEERPVYPLLKDMSDSGKLNNILLTVTDTNEEAIEYIRAFTRAREQGQEDV</sequence>
<dbReference type="EMBL" id="AWSV01000021">
    <property type="protein sequence ID" value="ERI88805.1"/>
    <property type="molecule type" value="Genomic_DNA"/>
</dbReference>
<dbReference type="PATRIC" id="fig|1321819.3.peg.257"/>
<dbReference type="HOGENOM" id="CLU_064453_0_0_10"/>
<accession>U2CW79</accession>
<gene>
    <name evidence="1" type="ORF">HMPREF1981_00272</name>
</gene>
<evidence type="ECO:0000313" key="2">
    <source>
        <dbReference type="Proteomes" id="UP000016496"/>
    </source>
</evidence>
<dbReference type="PANTHER" id="PTHR43393">
    <property type="entry name" value="CYTOKININ RIBOSIDE 5'-MONOPHOSPHATE PHOSPHORIBOHYDROLASE"/>
    <property type="match status" value="1"/>
</dbReference>
<evidence type="ECO:0008006" key="3">
    <source>
        <dbReference type="Google" id="ProtNLM"/>
    </source>
</evidence>
<dbReference type="RefSeq" id="WP_021646192.1">
    <property type="nucleotide sequence ID" value="NZ_KE993140.1"/>
</dbReference>
<comment type="caution">
    <text evidence="1">The sequence shown here is derived from an EMBL/GenBank/DDBJ whole genome shotgun (WGS) entry which is preliminary data.</text>
</comment>
<reference evidence="1 2" key="1">
    <citation type="submission" date="2013-08" db="EMBL/GenBank/DDBJ databases">
        <authorList>
            <person name="Weinstock G."/>
            <person name="Sodergren E."/>
            <person name="Wylie T."/>
            <person name="Fulton L."/>
            <person name="Fulton R."/>
            <person name="Fronick C."/>
            <person name="O'Laughlin M."/>
            <person name="Godfrey J."/>
            <person name="Miner T."/>
            <person name="Herter B."/>
            <person name="Appelbaum E."/>
            <person name="Cordes M."/>
            <person name="Lek S."/>
            <person name="Wollam A."/>
            <person name="Pepin K.H."/>
            <person name="Palsikar V.B."/>
            <person name="Mitreva M."/>
            <person name="Wilson R.K."/>
        </authorList>
    </citation>
    <scope>NUCLEOTIDE SEQUENCE [LARGE SCALE GENOMIC DNA]</scope>
    <source>
        <strain evidence="1 2">F0041</strain>
    </source>
</reference>
<dbReference type="Gene3D" id="3.40.50.450">
    <property type="match status" value="1"/>
</dbReference>
<dbReference type="SUPFAM" id="SSF102405">
    <property type="entry name" value="MCP/YpsA-like"/>
    <property type="match status" value="1"/>
</dbReference>
<dbReference type="OrthoDB" id="9801098at2"/>
<protein>
    <recommendedName>
        <fullName evidence="3">Rossmann fold nucleotide-binding protein</fullName>
    </recommendedName>
</protein>
<dbReference type="PANTHER" id="PTHR43393:SF3">
    <property type="entry name" value="LYSINE DECARBOXYLASE-LIKE PROTEIN"/>
    <property type="match status" value="1"/>
</dbReference>
<dbReference type="Proteomes" id="UP000016496">
    <property type="component" value="Unassembled WGS sequence"/>
</dbReference>